<organism evidence="2 3">
    <name type="scientific">Rhizophagus irregularis (strain DAOM 181602 / DAOM 197198 / MUCL 43194)</name>
    <name type="common">Arbuscular mycorrhizal fungus</name>
    <name type="synonym">Glomus intraradices</name>
    <dbReference type="NCBI Taxonomy" id="747089"/>
    <lineage>
        <taxon>Eukaryota</taxon>
        <taxon>Fungi</taxon>
        <taxon>Fungi incertae sedis</taxon>
        <taxon>Mucoromycota</taxon>
        <taxon>Glomeromycotina</taxon>
        <taxon>Glomeromycetes</taxon>
        <taxon>Glomerales</taxon>
        <taxon>Glomeraceae</taxon>
        <taxon>Rhizophagus</taxon>
    </lineage>
</organism>
<reference evidence="2 3" key="1">
    <citation type="journal article" date="2013" name="Proc. Natl. Acad. Sci. U.S.A.">
        <title>Genome of an arbuscular mycorrhizal fungus provides insight into the oldest plant symbiosis.</title>
        <authorList>
            <person name="Tisserant E."/>
            <person name="Malbreil M."/>
            <person name="Kuo A."/>
            <person name="Kohler A."/>
            <person name="Symeonidi A."/>
            <person name="Balestrini R."/>
            <person name="Charron P."/>
            <person name="Duensing N."/>
            <person name="Frei Dit Frey N."/>
            <person name="Gianinazzi-Pearson V."/>
            <person name="Gilbert L.B."/>
            <person name="Handa Y."/>
            <person name="Herr J.R."/>
            <person name="Hijri M."/>
            <person name="Koul R."/>
            <person name="Kawaguchi M."/>
            <person name="Krajinski F."/>
            <person name="Lammers P.J."/>
            <person name="Masclaux F.G."/>
            <person name="Murat C."/>
            <person name="Morin E."/>
            <person name="Ndikumana S."/>
            <person name="Pagni M."/>
            <person name="Petitpierre D."/>
            <person name="Requena N."/>
            <person name="Rosikiewicz P."/>
            <person name="Riley R."/>
            <person name="Saito K."/>
            <person name="San Clemente H."/>
            <person name="Shapiro H."/>
            <person name="van Tuinen D."/>
            <person name="Becard G."/>
            <person name="Bonfante P."/>
            <person name="Paszkowski U."/>
            <person name="Shachar-Hill Y.Y."/>
            <person name="Tuskan G.A."/>
            <person name="Young P.W."/>
            <person name="Sanders I.R."/>
            <person name="Henrissat B."/>
            <person name="Rensing S.A."/>
            <person name="Grigoriev I.V."/>
            <person name="Corradi N."/>
            <person name="Roux C."/>
            <person name="Martin F."/>
        </authorList>
    </citation>
    <scope>NUCLEOTIDE SEQUENCE [LARGE SCALE GENOMIC DNA]</scope>
    <source>
        <strain evidence="2 3">DAOM 197198</strain>
    </source>
</reference>
<evidence type="ECO:0000256" key="1">
    <source>
        <dbReference type="SAM" id="Phobius"/>
    </source>
</evidence>
<keyword evidence="1" id="KW-1133">Transmembrane helix</keyword>
<keyword evidence="1" id="KW-0812">Transmembrane</keyword>
<evidence type="ECO:0000313" key="2">
    <source>
        <dbReference type="EMBL" id="POG75850.1"/>
    </source>
</evidence>
<comment type="caution">
    <text evidence="2">The sequence shown here is derived from an EMBL/GenBank/DDBJ whole genome shotgun (WGS) entry which is preliminary data.</text>
</comment>
<sequence>MKTTLLLIVKKIVQLPVGMLKILIRFNLNFIKLLKLIKKVMNIIFMKSKVYVFLMIRNLLMFIFIGIIGVVLVSNNYLISM</sequence>
<dbReference type="AlphaFoldDB" id="A0A2P4QE01"/>
<feature type="transmembrane region" description="Helical" evidence="1">
    <location>
        <begin position="50"/>
        <end position="73"/>
    </location>
</feature>
<dbReference type="EMBL" id="AUPC02000056">
    <property type="protein sequence ID" value="POG75850.1"/>
    <property type="molecule type" value="Genomic_DNA"/>
</dbReference>
<feature type="transmembrane region" description="Helical" evidence="1">
    <location>
        <begin position="12"/>
        <end position="30"/>
    </location>
</feature>
<accession>A0A2P4QE01</accession>
<keyword evidence="1" id="KW-0472">Membrane</keyword>
<dbReference type="Proteomes" id="UP000018888">
    <property type="component" value="Unassembled WGS sequence"/>
</dbReference>
<proteinExistence type="predicted"/>
<reference evidence="2 3" key="2">
    <citation type="journal article" date="2018" name="New Phytol.">
        <title>High intraspecific genome diversity in the model arbuscular mycorrhizal symbiont Rhizophagus irregularis.</title>
        <authorList>
            <person name="Chen E.C.H."/>
            <person name="Morin E."/>
            <person name="Beaudet D."/>
            <person name="Noel J."/>
            <person name="Yildirir G."/>
            <person name="Ndikumana S."/>
            <person name="Charron P."/>
            <person name="St-Onge C."/>
            <person name="Giorgi J."/>
            <person name="Kruger M."/>
            <person name="Marton T."/>
            <person name="Ropars J."/>
            <person name="Grigoriev I.V."/>
            <person name="Hainaut M."/>
            <person name="Henrissat B."/>
            <person name="Roux C."/>
            <person name="Martin F."/>
            <person name="Corradi N."/>
        </authorList>
    </citation>
    <scope>NUCLEOTIDE SEQUENCE [LARGE SCALE GENOMIC DNA]</scope>
    <source>
        <strain evidence="2 3">DAOM 197198</strain>
    </source>
</reference>
<gene>
    <name evidence="2" type="ORF">GLOIN_2v1561082</name>
</gene>
<evidence type="ECO:0000313" key="3">
    <source>
        <dbReference type="Proteomes" id="UP000018888"/>
    </source>
</evidence>
<name>A0A2P4QE01_RHIID</name>
<keyword evidence="3" id="KW-1185">Reference proteome</keyword>
<protein>
    <submittedName>
        <fullName evidence="2">Uncharacterized protein</fullName>
    </submittedName>
</protein>